<dbReference type="GO" id="GO:0000724">
    <property type="term" value="P:double-strand break repair via homologous recombination"/>
    <property type="evidence" value="ECO:0007669"/>
    <property type="project" value="TreeGrafter"/>
</dbReference>
<keyword evidence="2" id="KW-0547">Nucleotide-binding</keyword>
<proteinExistence type="inferred from homology"/>
<dbReference type="InterPro" id="IPR011545">
    <property type="entry name" value="DEAD/DEAH_box_helicase_dom"/>
</dbReference>
<dbReference type="SUPFAM" id="SSF52540">
    <property type="entry name" value="P-loop containing nucleoside triphosphate hydrolases"/>
    <property type="match status" value="1"/>
</dbReference>
<dbReference type="SMART" id="SM00487">
    <property type="entry name" value="DEXDc"/>
    <property type="match status" value="1"/>
</dbReference>
<evidence type="ECO:0000256" key="7">
    <source>
        <dbReference type="ARBA" id="ARBA00034808"/>
    </source>
</evidence>
<dbReference type="AlphaFoldDB" id="A0A8H6M0U9"/>
<protein>
    <recommendedName>
        <fullName evidence="7">DNA 3'-5' helicase</fullName>
        <ecNumber evidence="7">5.6.2.4</ecNumber>
    </recommendedName>
</protein>
<dbReference type="Proteomes" id="UP000521943">
    <property type="component" value="Unassembled WGS sequence"/>
</dbReference>
<evidence type="ECO:0000256" key="4">
    <source>
        <dbReference type="ARBA" id="ARBA00023125"/>
    </source>
</evidence>
<dbReference type="GO" id="GO:0003677">
    <property type="term" value="F:DNA binding"/>
    <property type="evidence" value="ECO:0007669"/>
    <property type="project" value="UniProtKB-KW"/>
</dbReference>
<organism evidence="9 10">
    <name type="scientific">Ephemerocybe angulata</name>
    <dbReference type="NCBI Taxonomy" id="980116"/>
    <lineage>
        <taxon>Eukaryota</taxon>
        <taxon>Fungi</taxon>
        <taxon>Dikarya</taxon>
        <taxon>Basidiomycota</taxon>
        <taxon>Agaricomycotina</taxon>
        <taxon>Agaricomycetes</taxon>
        <taxon>Agaricomycetidae</taxon>
        <taxon>Agaricales</taxon>
        <taxon>Agaricineae</taxon>
        <taxon>Psathyrellaceae</taxon>
        <taxon>Ephemerocybe</taxon>
    </lineage>
</organism>
<comment type="catalytic activity">
    <reaction evidence="6">
        <text>Couples ATP hydrolysis with the unwinding of duplex DNA by translocating in the 3'-5' direction.</text>
        <dbReference type="EC" id="5.6.2.4"/>
    </reaction>
</comment>
<dbReference type="Gene3D" id="3.40.50.300">
    <property type="entry name" value="P-loop containing nucleotide triphosphate hydrolases"/>
    <property type="match status" value="2"/>
</dbReference>
<dbReference type="InterPro" id="IPR001650">
    <property type="entry name" value="Helicase_C-like"/>
</dbReference>
<evidence type="ECO:0000259" key="8">
    <source>
        <dbReference type="PROSITE" id="PS51192"/>
    </source>
</evidence>
<evidence type="ECO:0000313" key="9">
    <source>
        <dbReference type="EMBL" id="KAF6749149.1"/>
    </source>
</evidence>
<dbReference type="OrthoDB" id="3269685at2759"/>
<feature type="non-terminal residue" evidence="9">
    <location>
        <position position="1"/>
    </location>
</feature>
<dbReference type="GO" id="GO:0009378">
    <property type="term" value="F:four-way junction helicase activity"/>
    <property type="evidence" value="ECO:0007669"/>
    <property type="project" value="TreeGrafter"/>
</dbReference>
<dbReference type="GO" id="GO:0043138">
    <property type="term" value="F:3'-5' DNA helicase activity"/>
    <property type="evidence" value="ECO:0007669"/>
    <property type="project" value="UniProtKB-EC"/>
</dbReference>
<comment type="similarity">
    <text evidence="1">Belongs to the helicase family. RecQ subfamily.</text>
</comment>
<dbReference type="Pfam" id="PF00270">
    <property type="entry name" value="DEAD"/>
    <property type="match status" value="1"/>
</dbReference>
<evidence type="ECO:0000256" key="5">
    <source>
        <dbReference type="ARBA" id="ARBA00023235"/>
    </source>
</evidence>
<dbReference type="GO" id="GO:0016787">
    <property type="term" value="F:hydrolase activity"/>
    <property type="evidence" value="ECO:0007669"/>
    <property type="project" value="UniProtKB-KW"/>
</dbReference>
<comment type="caution">
    <text evidence="9">The sequence shown here is derived from an EMBL/GenBank/DDBJ whole genome shotgun (WGS) entry which is preliminary data.</text>
</comment>
<dbReference type="GO" id="GO:0005694">
    <property type="term" value="C:chromosome"/>
    <property type="evidence" value="ECO:0007669"/>
    <property type="project" value="TreeGrafter"/>
</dbReference>
<evidence type="ECO:0000256" key="2">
    <source>
        <dbReference type="ARBA" id="ARBA00022741"/>
    </source>
</evidence>
<dbReference type="PANTHER" id="PTHR13710:SF105">
    <property type="entry name" value="ATP-DEPENDENT DNA HELICASE Q1"/>
    <property type="match status" value="1"/>
</dbReference>
<dbReference type="GO" id="GO:0005524">
    <property type="term" value="F:ATP binding"/>
    <property type="evidence" value="ECO:0007669"/>
    <property type="project" value="UniProtKB-KW"/>
</dbReference>
<dbReference type="CDD" id="cd18785">
    <property type="entry name" value="SF2_C"/>
    <property type="match status" value="1"/>
</dbReference>
<feature type="domain" description="Helicase ATP-binding" evidence="8">
    <location>
        <begin position="36"/>
        <end position="233"/>
    </location>
</feature>
<evidence type="ECO:0000256" key="3">
    <source>
        <dbReference type="ARBA" id="ARBA00022840"/>
    </source>
</evidence>
<dbReference type="InterPro" id="IPR014001">
    <property type="entry name" value="Helicase_ATP-bd"/>
</dbReference>
<keyword evidence="10" id="KW-1185">Reference proteome</keyword>
<dbReference type="PANTHER" id="PTHR13710">
    <property type="entry name" value="DNA HELICASE RECQ FAMILY MEMBER"/>
    <property type="match status" value="1"/>
</dbReference>
<dbReference type="GO" id="GO:0005737">
    <property type="term" value="C:cytoplasm"/>
    <property type="evidence" value="ECO:0007669"/>
    <property type="project" value="TreeGrafter"/>
</dbReference>
<accession>A0A8H6M0U9</accession>
<evidence type="ECO:0000256" key="1">
    <source>
        <dbReference type="ARBA" id="ARBA00005446"/>
    </source>
</evidence>
<reference evidence="9 10" key="1">
    <citation type="submission" date="2020-07" db="EMBL/GenBank/DDBJ databases">
        <title>Comparative genomics of pyrophilous fungi reveals a link between fire events and developmental genes.</title>
        <authorList>
            <consortium name="DOE Joint Genome Institute"/>
            <person name="Steindorff A.S."/>
            <person name="Carver A."/>
            <person name="Calhoun S."/>
            <person name="Stillman K."/>
            <person name="Liu H."/>
            <person name="Lipzen A."/>
            <person name="Pangilinan J."/>
            <person name="Labutti K."/>
            <person name="Bruns T.D."/>
            <person name="Grigoriev I.V."/>
        </authorList>
    </citation>
    <scope>NUCLEOTIDE SEQUENCE [LARGE SCALE GENOMIC DNA]</scope>
    <source>
        <strain evidence="9 10">CBS 144469</strain>
    </source>
</reference>
<keyword evidence="4" id="KW-0238">DNA-binding</keyword>
<gene>
    <name evidence="9" type="ORF">DFP72DRAFT_819485</name>
</gene>
<dbReference type="Pfam" id="PF00271">
    <property type="entry name" value="Helicase_C"/>
    <property type="match status" value="1"/>
</dbReference>
<keyword evidence="5" id="KW-0413">Isomerase</keyword>
<evidence type="ECO:0000313" key="10">
    <source>
        <dbReference type="Proteomes" id="UP000521943"/>
    </source>
</evidence>
<name>A0A8H6M0U9_9AGAR</name>
<dbReference type="EC" id="5.6.2.4" evidence="7"/>
<evidence type="ECO:0000256" key="6">
    <source>
        <dbReference type="ARBA" id="ARBA00034617"/>
    </source>
</evidence>
<keyword evidence="9" id="KW-0378">Hydrolase</keyword>
<dbReference type="InterPro" id="IPR027417">
    <property type="entry name" value="P-loop_NTPase"/>
</dbReference>
<sequence>MAPVFDTPQGRARIAEILAACKPKPIEPHSYQADGIAASLDGMDVLATMATGSGKTGFYTFLMLVIKAISANPSLSLSNITFPKNPAMLVILPTKALQHDMNRSMTEYGLAVNTINEDENILAQEAGRDLWRESIEKYDVILISPELLTSKKFQQLLDHPLFFARVCRFGVDEVHLINTWGKSFRNAFNQIGFMRVRLPSRNQTFTPLIATSATIREGEPKAQICKVLGLEEGKYKLIRRSNMRHDIQLLFREMSSGIGGKVFPELAWVLDSEDRNTVIFAKTISLRFRITAYLWKLGIVRGLPNLQNRIRLFNSLNWPTYNLETLAYLNNNPKATVTIATDVLSVGWDSQDTHNAVIFGETPDIDDFIQKIGRVGRNREKVQNPRAILYYGKSARATAAQILGTGRSTPKDDSATTMDASMAKLLVALCYPAEVDKQYANPLVDPVCSCSRCRLFPPIAKPAVCNCSGCQ</sequence>
<keyword evidence="3" id="KW-0067">ATP-binding</keyword>
<dbReference type="PROSITE" id="PS51192">
    <property type="entry name" value="HELICASE_ATP_BIND_1"/>
    <property type="match status" value="1"/>
</dbReference>
<dbReference type="EMBL" id="JACGCI010000066">
    <property type="protein sequence ID" value="KAF6749149.1"/>
    <property type="molecule type" value="Genomic_DNA"/>
</dbReference>